<dbReference type="GO" id="GO:0004519">
    <property type="term" value="F:endonuclease activity"/>
    <property type="evidence" value="ECO:0007669"/>
    <property type="project" value="UniProtKB-KW"/>
</dbReference>
<feature type="region of interest" description="Disordered" evidence="1">
    <location>
        <begin position="276"/>
        <end position="403"/>
    </location>
</feature>
<feature type="compositionally biased region" description="Basic and acidic residues" evidence="1">
    <location>
        <begin position="619"/>
        <end position="636"/>
    </location>
</feature>
<keyword evidence="4" id="KW-1185">Reference proteome</keyword>
<gene>
    <name evidence="3" type="ORF">MPOR_03690</name>
</gene>
<dbReference type="RefSeq" id="WP_163672229.1">
    <property type="nucleotide sequence ID" value="NZ_AP022570.1"/>
</dbReference>
<evidence type="ECO:0000256" key="1">
    <source>
        <dbReference type="SAM" id="MobiDB-lite"/>
    </source>
</evidence>
<dbReference type="PRINTS" id="PR01217">
    <property type="entry name" value="PRICHEXTENSN"/>
</dbReference>
<feature type="region of interest" description="Disordered" evidence="1">
    <location>
        <begin position="598"/>
        <end position="653"/>
    </location>
</feature>
<dbReference type="InterPro" id="IPR003615">
    <property type="entry name" value="HNH_nuc"/>
</dbReference>
<protein>
    <submittedName>
        <fullName evidence="3">HNH endonuclease</fullName>
    </submittedName>
</protein>
<feature type="compositionally biased region" description="Basic residues" evidence="1">
    <location>
        <begin position="568"/>
        <end position="577"/>
    </location>
</feature>
<keyword evidence="3" id="KW-0540">Nuclease</keyword>
<dbReference type="Pfam" id="PF02720">
    <property type="entry name" value="DUF222"/>
    <property type="match status" value="1"/>
</dbReference>
<evidence type="ECO:0000259" key="2">
    <source>
        <dbReference type="Pfam" id="PF02720"/>
    </source>
</evidence>
<name>A0A6N4V5C3_9MYCO</name>
<keyword evidence="3" id="KW-0255">Endonuclease</keyword>
<keyword evidence="3" id="KW-0378">Hydrolase</keyword>
<feature type="compositionally biased region" description="Pro residues" evidence="1">
    <location>
        <begin position="367"/>
        <end position="403"/>
    </location>
</feature>
<proteinExistence type="predicted"/>
<accession>A0A6N4V5C3</accession>
<feature type="compositionally biased region" description="Pro residues" evidence="1">
    <location>
        <begin position="549"/>
        <end position="563"/>
    </location>
</feature>
<evidence type="ECO:0000313" key="4">
    <source>
        <dbReference type="Proteomes" id="UP000466785"/>
    </source>
</evidence>
<feature type="region of interest" description="Disordered" evidence="1">
    <location>
        <begin position="538"/>
        <end position="579"/>
    </location>
</feature>
<feature type="compositionally biased region" description="Basic and acidic residues" evidence="1">
    <location>
        <begin position="598"/>
        <end position="609"/>
    </location>
</feature>
<reference evidence="3 4" key="1">
    <citation type="journal article" date="2019" name="Emerg. Microbes Infect.">
        <title>Comprehensive subspecies identification of 175 nontuberculous mycobacteria species based on 7547 genomic profiles.</title>
        <authorList>
            <person name="Matsumoto Y."/>
            <person name="Kinjo T."/>
            <person name="Motooka D."/>
            <person name="Nabeya D."/>
            <person name="Jung N."/>
            <person name="Uechi K."/>
            <person name="Horii T."/>
            <person name="Iida T."/>
            <person name="Fujita J."/>
            <person name="Nakamura S."/>
        </authorList>
    </citation>
    <scope>NUCLEOTIDE SEQUENCE [LARGE SCALE GENOMIC DNA]</scope>
    <source>
        <strain evidence="3 4">JCM 12603</strain>
    </source>
</reference>
<dbReference type="CDD" id="cd00085">
    <property type="entry name" value="HNHc"/>
    <property type="match status" value="1"/>
</dbReference>
<feature type="domain" description="DUF222" evidence="2">
    <location>
        <begin position="33"/>
        <end position="290"/>
    </location>
</feature>
<feature type="compositionally biased region" description="Low complexity" evidence="1">
    <location>
        <begin position="538"/>
        <end position="548"/>
    </location>
</feature>
<dbReference type="KEGG" id="mpof:MPOR_03690"/>
<dbReference type="EMBL" id="AP022570">
    <property type="protein sequence ID" value="BBX49343.1"/>
    <property type="molecule type" value="Genomic_DNA"/>
</dbReference>
<evidence type="ECO:0000313" key="3">
    <source>
        <dbReference type="EMBL" id="BBX49343.1"/>
    </source>
</evidence>
<dbReference type="AlphaFoldDB" id="A0A6N4V5C3"/>
<dbReference type="InterPro" id="IPR003870">
    <property type="entry name" value="DUF222"/>
</dbReference>
<sequence>MFDDSLPGPAALADASDRELIDAIAGWSTTAAAAQARLLAALAERRRRAEATAEADPARARWACDPVDEAAAQIGCALTVSHGRALSLMDTAVILRDHLPRLNARFLAGQVSERVVARIVWLCALVVDDAVWTQLDDQFAAAATTWGTLSGDKLDTAITVWIHTLDPDAVRRAASAQRGRDFRITGRDHTAGTTTVWGRITSIDAAIAAARLKAMVTSVCPDDPRTTAQKRADAFGAVFAGAFHLNCLCGKPDCPAATVPDARATSVTVHVVADAASLDATPDPTLHGSGEEPAPDTEATAHSDPEPAADSDPDPTSEPAPGPAHTAQPPTANLQPVPPTAEHTAPEPQAAADPGTEQPSELAARPKPQPPSQPEPGVPEPPSPPDPSPPPGRTPAPAAPAPRPAVILGLRGAVLPPALLAEVLTHGATTRTVVDPRALPLHPGYRPTTAQDEFVRCRDLTCRVPGCDRPAIGTDLDHSNPWPAGPTHPSNLNDKCRLHHLLKTFWENWTEQQQPDGTLHLSTPTGHTYTTTPLSALLFPTWTTTTDPPTRPQPTRPAPPPSPGRALKMPRRQRTRAQNRAAYITAARQHNALQAELDRAAEEKAAEQRRARRNAIPHNPRDPEWHARQEAVDELRQSLNRPTGYDPNEPPPF</sequence>
<organism evidence="3 4">
    <name type="scientific">Mycolicibacterium poriferae</name>
    <dbReference type="NCBI Taxonomy" id="39694"/>
    <lineage>
        <taxon>Bacteria</taxon>
        <taxon>Bacillati</taxon>
        <taxon>Actinomycetota</taxon>
        <taxon>Actinomycetes</taxon>
        <taxon>Mycobacteriales</taxon>
        <taxon>Mycobacteriaceae</taxon>
        <taxon>Mycolicibacterium</taxon>
    </lineage>
</organism>
<dbReference type="Proteomes" id="UP000466785">
    <property type="component" value="Chromosome"/>
</dbReference>